<accession>A0A081C459</accession>
<protein>
    <submittedName>
        <fullName evidence="1">Uncharacterized protein</fullName>
    </submittedName>
</protein>
<dbReference type="AlphaFoldDB" id="A0A081C459"/>
<dbReference type="HOGENOM" id="CLU_117549_1_0_0"/>
<evidence type="ECO:0000313" key="2">
    <source>
        <dbReference type="Proteomes" id="UP000030661"/>
    </source>
</evidence>
<organism evidence="1">
    <name type="scientific">Vecturithrix granuli</name>
    <dbReference type="NCBI Taxonomy" id="1499967"/>
    <lineage>
        <taxon>Bacteria</taxon>
        <taxon>Candidatus Moduliflexota</taxon>
        <taxon>Candidatus Vecturitrichia</taxon>
        <taxon>Candidatus Vecturitrichales</taxon>
        <taxon>Candidatus Vecturitrichaceae</taxon>
        <taxon>Candidatus Vecturithrix</taxon>
    </lineage>
</organism>
<keyword evidence="2" id="KW-1185">Reference proteome</keyword>
<gene>
    <name evidence="1" type="ORF">U27_06348</name>
</gene>
<dbReference type="STRING" id="1499967.U27_06348"/>
<proteinExistence type="predicted"/>
<dbReference type="NCBIfam" id="NF038262">
    <property type="entry name" value="SiaB_fam_kinase"/>
    <property type="match status" value="1"/>
</dbReference>
<dbReference type="Pfam" id="PF19788">
    <property type="entry name" value="DUF6272"/>
    <property type="match status" value="1"/>
</dbReference>
<dbReference type="Proteomes" id="UP000030661">
    <property type="component" value="Unassembled WGS sequence"/>
</dbReference>
<dbReference type="eggNOG" id="ENOG502ZBV5">
    <property type="taxonomic scope" value="Bacteria"/>
</dbReference>
<dbReference type="InterPro" id="IPR046239">
    <property type="entry name" value="DUF6272"/>
</dbReference>
<evidence type="ECO:0000313" key="1">
    <source>
        <dbReference type="EMBL" id="GAK59364.1"/>
    </source>
</evidence>
<dbReference type="EMBL" id="DF820470">
    <property type="protein sequence ID" value="GAK59364.1"/>
    <property type="molecule type" value="Genomic_DNA"/>
</dbReference>
<reference evidence="1" key="1">
    <citation type="journal article" date="2015" name="PeerJ">
        <title>First genomic representation of candidate bacterial phylum KSB3 points to enhanced environmental sensing as a trigger of wastewater bulking.</title>
        <authorList>
            <person name="Sekiguchi Y."/>
            <person name="Ohashi A."/>
            <person name="Parks D.H."/>
            <person name="Yamauchi T."/>
            <person name="Tyson G.W."/>
            <person name="Hugenholtz P."/>
        </authorList>
    </citation>
    <scope>NUCLEOTIDE SEQUENCE [LARGE SCALE GENOMIC DNA]</scope>
</reference>
<sequence length="186" mass="21533">MLQYLYDLKNELERSHIFFCYVGPISQNLLADIMGILEQKMSLEQASRTTILRVFSVIVEKVQNILHYSDENLTAQKVEHEHAEPVLRQGIIAVGYDQEHYFVLSGNVIANRKVPILQKKLTNLRNMNKAELKQYYQEQRRKSPENESKGAGLGFVEMAKKASQPIEFDFKPIDEHTSFFSLKTII</sequence>
<name>A0A081C459_VECG1</name>